<sequence>MGPSAAETLHEWRTNIALKICMTSTDSANQISCLNTFSLIFSILLFSRLVLYSSHIPHRKHTLSQMKEFGAFPTTQDGLKICQVCKVQSEELFFMENAKPGKAGRHVCPPCREAYRVPDTVSTQNRVSISNIRASNLNAQRGSTSGHAAFRAVGDQRRPSSSVIRPPPDRTMAPPPPPRFFSAPSSSHGNRQLGSAPHAPSLSSNTGHQRQGGPHIYKPVNHSTAPLFPRPRIPEDPGYKEAHSYYEEMRLSFQSKAYSQGNTQTIMLQCWLARMEPGKKKETLISDIYVAIPNIPVNIGAADLKHVVYHSLLPQIVAWLRDYPVSTIEFTLHTKHWLEILPSSYPDVNAIADEFFTLKNNKAGTVTRVFNGKKPAAVYLGISNRTYADISEYFESLDNSDNSNATNHMQDGGRPTGKEKAAPKAQRKQTRKKRTIQTMDEEHEDEGGADTMRTPSPPSKIPRTAEPETSLAVSPDTSTIKQALSMQVALRNKDFSKLLDIRSRDITLFTLPTATWAAVIATPTIFSDITSPIFAPCLTVISYSVKDQRRPAVGGFKLAYPGTVSGPVFDSNTTVVCLKQAFHTRVGPGDQTARVLYEGVSQLKFLSGELNILGWGTTMMNMVYAYAAGRERELGKPPFEVPAMRYVHAGIALPNGGEEKTAFLVEEWIDTESEGSFVKYIHNSSAKPRRFDDPAHEMRSQFLSFCQHVQYLKTDRAAYISDFQGGLSLLTDPQIISAPDIGVLPLFGGGNTNYDALAEEHECTDYCRFYGLSDKIFGRKSSQSEAPSASTHRPPPLFSPTTTAPDRFPSNLKPGWIAGDAPTAGSSKIPTTAGPSIRTQRSKVSGTTTQNLYRTS</sequence>
<dbReference type="Gene3D" id="3.20.200.10">
    <property type="entry name" value="MHCK/EF2 kinase"/>
    <property type="match status" value="1"/>
</dbReference>
<evidence type="ECO:0000256" key="3">
    <source>
        <dbReference type="ARBA" id="ARBA00022777"/>
    </source>
</evidence>
<feature type="region of interest" description="Disordered" evidence="4">
    <location>
        <begin position="781"/>
        <end position="856"/>
    </location>
</feature>
<gene>
    <name evidence="6" type="ORF">R3P38DRAFT_2973644</name>
</gene>
<evidence type="ECO:0000256" key="1">
    <source>
        <dbReference type="ARBA" id="ARBA00022527"/>
    </source>
</evidence>
<dbReference type="EMBL" id="JAWWNJ010000043">
    <property type="protein sequence ID" value="KAK7019501.1"/>
    <property type="molecule type" value="Genomic_DNA"/>
</dbReference>
<feature type="compositionally biased region" description="Polar residues" evidence="4">
    <location>
        <begin position="824"/>
        <end position="856"/>
    </location>
</feature>
<name>A0AAW0B0J0_9AGAR</name>
<keyword evidence="3" id="KW-0418">Kinase</keyword>
<feature type="region of interest" description="Disordered" evidence="4">
    <location>
        <begin position="399"/>
        <end position="477"/>
    </location>
</feature>
<evidence type="ECO:0000256" key="4">
    <source>
        <dbReference type="SAM" id="MobiDB-lite"/>
    </source>
</evidence>
<keyword evidence="7" id="KW-1185">Reference proteome</keyword>
<feature type="region of interest" description="Disordered" evidence="4">
    <location>
        <begin position="132"/>
        <end position="233"/>
    </location>
</feature>
<dbReference type="Pfam" id="PF02816">
    <property type="entry name" value="Alpha_kinase"/>
    <property type="match status" value="1"/>
</dbReference>
<evidence type="ECO:0000259" key="5">
    <source>
        <dbReference type="PROSITE" id="PS51158"/>
    </source>
</evidence>
<feature type="compositionally biased region" description="Polar residues" evidence="4">
    <location>
        <begin position="781"/>
        <end position="791"/>
    </location>
</feature>
<protein>
    <recommendedName>
        <fullName evidence="5">Alpha-type protein kinase domain-containing protein</fullName>
    </recommendedName>
</protein>
<feature type="compositionally biased region" description="Polar residues" evidence="4">
    <location>
        <begin position="399"/>
        <end position="409"/>
    </location>
</feature>
<dbReference type="PROSITE" id="PS51158">
    <property type="entry name" value="ALPHA_KINASE"/>
    <property type="match status" value="1"/>
</dbReference>
<dbReference type="SUPFAM" id="SSF56112">
    <property type="entry name" value="Protein kinase-like (PK-like)"/>
    <property type="match status" value="1"/>
</dbReference>
<evidence type="ECO:0000256" key="2">
    <source>
        <dbReference type="ARBA" id="ARBA00022679"/>
    </source>
</evidence>
<keyword evidence="1" id="KW-0723">Serine/threonine-protein kinase</keyword>
<keyword evidence="2" id="KW-0808">Transferase</keyword>
<feature type="compositionally biased region" description="Basic residues" evidence="4">
    <location>
        <begin position="425"/>
        <end position="435"/>
    </location>
</feature>
<comment type="caution">
    <text evidence="6">The sequence shown here is derived from an EMBL/GenBank/DDBJ whole genome shotgun (WGS) entry which is preliminary data.</text>
</comment>
<proteinExistence type="predicted"/>
<evidence type="ECO:0000313" key="7">
    <source>
        <dbReference type="Proteomes" id="UP001362999"/>
    </source>
</evidence>
<accession>A0AAW0B0J0</accession>
<feature type="domain" description="Alpha-type protein kinase" evidence="5">
    <location>
        <begin position="508"/>
        <end position="775"/>
    </location>
</feature>
<dbReference type="InterPro" id="IPR004166">
    <property type="entry name" value="a-kinase_dom"/>
</dbReference>
<dbReference type="InterPro" id="IPR011009">
    <property type="entry name" value="Kinase-like_dom_sf"/>
</dbReference>
<dbReference type="AlphaFoldDB" id="A0AAW0B0J0"/>
<feature type="compositionally biased region" description="Acidic residues" evidence="4">
    <location>
        <begin position="439"/>
        <end position="448"/>
    </location>
</feature>
<evidence type="ECO:0000313" key="6">
    <source>
        <dbReference type="EMBL" id="KAK7019501.1"/>
    </source>
</evidence>
<organism evidence="6 7">
    <name type="scientific">Favolaschia claudopus</name>
    <dbReference type="NCBI Taxonomy" id="2862362"/>
    <lineage>
        <taxon>Eukaryota</taxon>
        <taxon>Fungi</taxon>
        <taxon>Dikarya</taxon>
        <taxon>Basidiomycota</taxon>
        <taxon>Agaricomycotina</taxon>
        <taxon>Agaricomycetes</taxon>
        <taxon>Agaricomycetidae</taxon>
        <taxon>Agaricales</taxon>
        <taxon>Marasmiineae</taxon>
        <taxon>Mycenaceae</taxon>
        <taxon>Favolaschia</taxon>
    </lineage>
</organism>
<feature type="compositionally biased region" description="Polar residues" evidence="4">
    <location>
        <begin position="132"/>
        <end position="146"/>
    </location>
</feature>
<dbReference type="Proteomes" id="UP001362999">
    <property type="component" value="Unassembled WGS sequence"/>
</dbReference>
<reference evidence="6 7" key="1">
    <citation type="journal article" date="2024" name="J Genomics">
        <title>Draft genome sequencing and assembly of Favolaschia claudopus CIRM-BRFM 2984 isolated from oak limbs.</title>
        <authorList>
            <person name="Navarro D."/>
            <person name="Drula E."/>
            <person name="Chaduli D."/>
            <person name="Cazenave R."/>
            <person name="Ahrendt S."/>
            <person name="Wang J."/>
            <person name="Lipzen A."/>
            <person name="Daum C."/>
            <person name="Barry K."/>
            <person name="Grigoriev I.V."/>
            <person name="Favel A."/>
            <person name="Rosso M.N."/>
            <person name="Martin F."/>
        </authorList>
    </citation>
    <scope>NUCLEOTIDE SEQUENCE [LARGE SCALE GENOMIC DNA]</scope>
    <source>
        <strain evidence="6 7">CIRM-BRFM 2984</strain>
    </source>
</reference>
<dbReference type="GO" id="GO:0004674">
    <property type="term" value="F:protein serine/threonine kinase activity"/>
    <property type="evidence" value="ECO:0007669"/>
    <property type="project" value="UniProtKB-KW"/>
</dbReference>
<dbReference type="GO" id="GO:0005524">
    <property type="term" value="F:ATP binding"/>
    <property type="evidence" value="ECO:0007669"/>
    <property type="project" value="InterPro"/>
</dbReference>